<keyword evidence="1" id="KW-0732">Signal</keyword>
<dbReference type="Proteomes" id="UP000294656">
    <property type="component" value="Unassembled WGS sequence"/>
</dbReference>
<feature type="domain" description="Phosphatidic acid phosphatase type 2/haloperoxidase" evidence="2">
    <location>
        <begin position="160"/>
        <end position="228"/>
    </location>
</feature>
<feature type="signal peptide" evidence="1">
    <location>
        <begin position="1"/>
        <end position="17"/>
    </location>
</feature>
<evidence type="ECO:0000313" key="4">
    <source>
        <dbReference type="Proteomes" id="UP000294656"/>
    </source>
</evidence>
<feature type="chain" id="PRO_5020636798" description="Phosphatidic acid phosphatase type 2/haloperoxidase domain-containing protein" evidence="1">
    <location>
        <begin position="18"/>
        <end position="251"/>
    </location>
</feature>
<proteinExistence type="predicted"/>
<dbReference type="InterPro" id="IPR036938">
    <property type="entry name" value="PAP2/HPO_sf"/>
</dbReference>
<evidence type="ECO:0000259" key="2">
    <source>
        <dbReference type="Pfam" id="PF01569"/>
    </source>
</evidence>
<dbReference type="EMBL" id="SNXC01000016">
    <property type="protein sequence ID" value="TDO95476.1"/>
    <property type="molecule type" value="Genomic_DNA"/>
</dbReference>
<organism evidence="3 4">
    <name type="scientific">Marinomonas balearica</name>
    <dbReference type="NCBI Taxonomy" id="491947"/>
    <lineage>
        <taxon>Bacteria</taxon>
        <taxon>Pseudomonadati</taxon>
        <taxon>Pseudomonadota</taxon>
        <taxon>Gammaproteobacteria</taxon>
        <taxon>Oceanospirillales</taxon>
        <taxon>Oceanospirillaceae</taxon>
        <taxon>Marinomonas</taxon>
    </lineage>
</organism>
<reference evidence="3 4" key="1">
    <citation type="submission" date="2019-03" db="EMBL/GenBank/DDBJ databases">
        <title>Genomic Encyclopedia of Type Strains, Phase III (KMG-III): the genomes of soil and plant-associated and newly described type strains.</title>
        <authorList>
            <person name="Whitman W."/>
        </authorList>
    </citation>
    <scope>NUCLEOTIDE SEQUENCE [LARGE SCALE GENOMIC DNA]</scope>
    <source>
        <strain evidence="3 4">CECT 7378</strain>
    </source>
</reference>
<evidence type="ECO:0000313" key="3">
    <source>
        <dbReference type="EMBL" id="TDO95476.1"/>
    </source>
</evidence>
<comment type="caution">
    <text evidence="3">The sequence shown here is derived from an EMBL/GenBank/DDBJ whole genome shotgun (WGS) entry which is preliminary data.</text>
</comment>
<name>A0A4R6M3A1_9GAMM</name>
<dbReference type="InterPro" id="IPR000326">
    <property type="entry name" value="PAP2/HPO"/>
</dbReference>
<dbReference type="Pfam" id="PF01569">
    <property type="entry name" value="PAP2"/>
    <property type="match status" value="1"/>
</dbReference>
<dbReference type="SUPFAM" id="SSF48317">
    <property type="entry name" value="Acid phosphatase/Vanadium-dependent haloperoxidase"/>
    <property type="match status" value="1"/>
</dbReference>
<sequence length="251" mass="27697">MLFCGAFIAVNAPFACASDGFWGTLYGEVVQDYQSFYTTSTLKSLSPGLLTAGVMANSNIDEYLHEQLPHDDESFLNDSKQVNYFGDSTRTIPSIPIYLGVMGLDYWLSDHESVYGKWGRYSFRTFMVGAPSGFITANILGGSRPNEGRSSNWRLFDDVNSVSGHSFSGAVPMINAAMLSESTGMKALFYGLSVMPGLARVAINKHYSSQALLGWTFAYVSAKVVHQNRTDMNVSLSYYRDIPVLTLVKKF</sequence>
<keyword evidence="4" id="KW-1185">Reference proteome</keyword>
<dbReference type="AlphaFoldDB" id="A0A4R6M3A1"/>
<accession>A0A4R6M3A1</accession>
<evidence type="ECO:0000256" key="1">
    <source>
        <dbReference type="SAM" id="SignalP"/>
    </source>
</evidence>
<protein>
    <recommendedName>
        <fullName evidence="2">Phosphatidic acid phosphatase type 2/haloperoxidase domain-containing protein</fullName>
    </recommendedName>
</protein>
<gene>
    <name evidence="3" type="ORF">DFP79_3405</name>
</gene>